<sequence>LFLPIKSEKIPVGTSNKAEEIIDTAKRLIAKVKELVILAK</sequence>
<dbReference type="AlphaFoldDB" id="A0A0G0C060"/>
<evidence type="ECO:0000313" key="2">
    <source>
        <dbReference type="Proteomes" id="UP000034349"/>
    </source>
</evidence>
<gene>
    <name evidence="1" type="ORF">UR23_C0014G0011</name>
</gene>
<evidence type="ECO:0000313" key="1">
    <source>
        <dbReference type="EMBL" id="KKP36642.1"/>
    </source>
</evidence>
<name>A0A0G0C060_9BACT</name>
<protein>
    <submittedName>
        <fullName evidence="1">Uncharacterized protein</fullName>
    </submittedName>
</protein>
<proteinExistence type="predicted"/>
<feature type="non-terminal residue" evidence="1">
    <location>
        <position position="1"/>
    </location>
</feature>
<dbReference type="Proteomes" id="UP000034349">
    <property type="component" value="Unassembled WGS sequence"/>
</dbReference>
<reference evidence="1 2" key="1">
    <citation type="journal article" date="2015" name="Nature">
        <title>rRNA introns, odd ribosomes, and small enigmatic genomes across a large radiation of phyla.</title>
        <authorList>
            <person name="Brown C.T."/>
            <person name="Hug L.A."/>
            <person name="Thomas B.C."/>
            <person name="Sharon I."/>
            <person name="Castelle C.J."/>
            <person name="Singh A."/>
            <person name="Wilkins M.J."/>
            <person name="Williams K.H."/>
            <person name="Banfield J.F."/>
        </authorList>
    </citation>
    <scope>NUCLEOTIDE SEQUENCE [LARGE SCALE GENOMIC DNA]</scope>
</reference>
<dbReference type="EMBL" id="LBOK01000014">
    <property type="protein sequence ID" value="KKP36642.1"/>
    <property type="molecule type" value="Genomic_DNA"/>
</dbReference>
<comment type="caution">
    <text evidence="1">The sequence shown here is derived from an EMBL/GenBank/DDBJ whole genome shotgun (WGS) entry which is preliminary data.</text>
</comment>
<organism evidence="1 2">
    <name type="scientific">Candidatus Roizmanbacteria bacterium GW2011_GWA2_32_13</name>
    <dbReference type="NCBI Taxonomy" id="1618475"/>
    <lineage>
        <taxon>Bacteria</taxon>
        <taxon>Candidatus Roizmaniibacteriota</taxon>
    </lineage>
</organism>
<accession>A0A0G0C060</accession>